<dbReference type="CDD" id="cd05402">
    <property type="entry name" value="NT_PAP_TUTase"/>
    <property type="match status" value="1"/>
</dbReference>
<dbReference type="eggNOG" id="KOG2277">
    <property type="taxonomic scope" value="Eukaryota"/>
</dbReference>
<dbReference type="RefSeq" id="XP_004829618.1">
    <property type="nucleotide sequence ID" value="XM_004829561.1"/>
</dbReference>
<evidence type="ECO:0000313" key="3">
    <source>
        <dbReference type="Proteomes" id="UP000031512"/>
    </source>
</evidence>
<dbReference type="Pfam" id="PF22600">
    <property type="entry name" value="MTPAP-like_central"/>
    <property type="match status" value="1"/>
</dbReference>
<dbReference type="GO" id="GO:0031123">
    <property type="term" value="P:RNA 3'-end processing"/>
    <property type="evidence" value="ECO:0007669"/>
    <property type="project" value="TreeGrafter"/>
</dbReference>
<name>L0AWI7_THEEQ</name>
<dbReference type="SUPFAM" id="SSF81631">
    <property type="entry name" value="PAP/OAS1 substrate-binding domain"/>
    <property type="match status" value="1"/>
</dbReference>
<dbReference type="GO" id="GO:0016779">
    <property type="term" value="F:nucleotidyltransferase activity"/>
    <property type="evidence" value="ECO:0007669"/>
    <property type="project" value="TreeGrafter"/>
</dbReference>
<dbReference type="STRING" id="1537102.L0AWI7"/>
<dbReference type="GeneID" id="15807069"/>
<dbReference type="OrthoDB" id="2274644at2759"/>
<dbReference type="SUPFAM" id="SSF81301">
    <property type="entry name" value="Nucleotidyltransferase"/>
    <property type="match status" value="1"/>
</dbReference>
<proteinExistence type="predicted"/>
<protein>
    <recommendedName>
        <fullName evidence="1">Poly(A) RNA polymerase mitochondrial-like central palm domain-containing protein</fullName>
    </recommendedName>
</protein>
<reference evidence="2 3" key="1">
    <citation type="journal article" date="2012" name="BMC Genomics">
        <title>Comparative genomic analysis and phylogenetic position of Theileria equi.</title>
        <authorList>
            <person name="Kappmeyer L.S."/>
            <person name="Thiagarajan M."/>
            <person name="Herndon D.R."/>
            <person name="Ramsay J.D."/>
            <person name="Caler E."/>
            <person name="Djikeng A."/>
            <person name="Gillespie J.J."/>
            <person name="Lau A.O."/>
            <person name="Roalson E.H."/>
            <person name="Silva J.C."/>
            <person name="Silva M.G."/>
            <person name="Suarez C.E."/>
            <person name="Ueti M.W."/>
            <person name="Nene V.M."/>
            <person name="Mealey R.H."/>
            <person name="Knowles D.P."/>
            <person name="Brayton K.A."/>
        </authorList>
    </citation>
    <scope>NUCLEOTIDE SEQUENCE [LARGE SCALE GENOMIC DNA]</scope>
    <source>
        <strain evidence="2 3">WA</strain>
    </source>
</reference>
<dbReference type="KEGG" id="beq:BEWA_028010"/>
<dbReference type="Proteomes" id="UP000031512">
    <property type="component" value="Chromosome 1"/>
</dbReference>
<evidence type="ECO:0000259" key="1">
    <source>
        <dbReference type="Pfam" id="PF22600"/>
    </source>
</evidence>
<dbReference type="InterPro" id="IPR054708">
    <property type="entry name" value="MTPAP-like_central"/>
</dbReference>
<dbReference type="Gene3D" id="1.10.1410.10">
    <property type="match status" value="1"/>
</dbReference>
<dbReference type="AlphaFoldDB" id="L0AWI7"/>
<organism evidence="2 3">
    <name type="scientific">Theileria equi strain WA</name>
    <dbReference type="NCBI Taxonomy" id="1537102"/>
    <lineage>
        <taxon>Eukaryota</taxon>
        <taxon>Sar</taxon>
        <taxon>Alveolata</taxon>
        <taxon>Apicomplexa</taxon>
        <taxon>Aconoidasida</taxon>
        <taxon>Piroplasmida</taxon>
        <taxon>Theileriidae</taxon>
        <taxon>Theileria</taxon>
    </lineage>
</organism>
<evidence type="ECO:0000313" key="2">
    <source>
        <dbReference type="EMBL" id="AFZ79952.1"/>
    </source>
</evidence>
<keyword evidence="3" id="KW-1185">Reference proteome</keyword>
<dbReference type="Gene3D" id="3.30.460.10">
    <property type="entry name" value="Beta Polymerase, domain 2"/>
    <property type="match status" value="1"/>
</dbReference>
<feature type="domain" description="Poly(A) RNA polymerase mitochondrial-like central palm" evidence="1">
    <location>
        <begin position="113"/>
        <end position="256"/>
    </location>
</feature>
<accession>L0AWI7</accession>
<dbReference type="PANTHER" id="PTHR12271">
    <property type="entry name" value="POLY A POLYMERASE CID PAP -RELATED"/>
    <property type="match status" value="1"/>
</dbReference>
<dbReference type="PANTHER" id="PTHR12271:SF40">
    <property type="entry name" value="POLY(A) RNA POLYMERASE GLD2"/>
    <property type="match status" value="1"/>
</dbReference>
<dbReference type="InterPro" id="IPR043519">
    <property type="entry name" value="NT_sf"/>
</dbReference>
<dbReference type="EMBL" id="CP001669">
    <property type="protein sequence ID" value="AFZ79952.1"/>
    <property type="molecule type" value="Genomic_DNA"/>
</dbReference>
<sequence length="450" mass="51116">MGFSFCTRHLKYVGNTASARLSGYFHNRSRIFRACYSTPQGSSSSITHQRVEDYTSADIFDDEDESLYPLTTEDLNYHNIRSSSFNHINSVLSQKKEHYTEDGDDLEALTKPKFTINDLTAKNECIKNYLEPYLRERVNDRCSVAVFGSAITGLWTHGSDLDLCVQIPNVNSRSAKIRNLRCIVKVLSPLAPTRKFEQIFNAKIPIVHWKHTGGKSLDLPHNYSEFALDAYDGASIDIAINNNLAVVNSSLIGVYVSIDIRVRSLIIFLKMWARNKNLNDRSKGTMGSFAISLMVIHFLQNCSPPILPSLQDLAFSTNEIPNFVSGFDCRFTTDTKKIEAELRYLRNNGPENTLSSRELLMQFFKYFGWFHLHSSKKPICIRSVDFSVFDDLFNDFKKNPSNEPFLHVDNPFEVGIDVANIAVHERSRIISEFRKAYKLLKGGNSASSLL</sequence>
<gene>
    <name evidence="2" type="ORF">BEWA_028010</name>
</gene>
<dbReference type="VEuPathDB" id="PiroplasmaDB:BEWA_028010"/>